<keyword evidence="3" id="KW-1185">Reference proteome</keyword>
<evidence type="ECO:0000256" key="1">
    <source>
        <dbReference type="SAM" id="MobiDB-lite"/>
    </source>
</evidence>
<reference evidence="2 3" key="1">
    <citation type="submission" date="2019-05" db="EMBL/GenBank/DDBJ databases">
        <title>Another draft genome of Portunus trituberculatus and its Hox gene families provides insights of decapod evolution.</title>
        <authorList>
            <person name="Jeong J.-H."/>
            <person name="Song I."/>
            <person name="Kim S."/>
            <person name="Choi T."/>
            <person name="Kim D."/>
            <person name="Ryu S."/>
            <person name="Kim W."/>
        </authorList>
    </citation>
    <scope>NUCLEOTIDE SEQUENCE [LARGE SCALE GENOMIC DNA]</scope>
    <source>
        <tissue evidence="2">Muscle</tissue>
    </source>
</reference>
<dbReference type="EMBL" id="VSRR010122562">
    <property type="protein sequence ID" value="MPD00358.1"/>
    <property type="molecule type" value="Genomic_DNA"/>
</dbReference>
<protein>
    <submittedName>
        <fullName evidence="2">Uncharacterized protein</fullName>
    </submittedName>
</protein>
<organism evidence="2 3">
    <name type="scientific">Portunus trituberculatus</name>
    <name type="common">Swimming crab</name>
    <name type="synonym">Neptunus trituberculatus</name>
    <dbReference type="NCBI Taxonomy" id="210409"/>
    <lineage>
        <taxon>Eukaryota</taxon>
        <taxon>Metazoa</taxon>
        <taxon>Ecdysozoa</taxon>
        <taxon>Arthropoda</taxon>
        <taxon>Crustacea</taxon>
        <taxon>Multicrustacea</taxon>
        <taxon>Malacostraca</taxon>
        <taxon>Eumalacostraca</taxon>
        <taxon>Eucarida</taxon>
        <taxon>Decapoda</taxon>
        <taxon>Pleocyemata</taxon>
        <taxon>Brachyura</taxon>
        <taxon>Eubrachyura</taxon>
        <taxon>Portunoidea</taxon>
        <taxon>Portunidae</taxon>
        <taxon>Portuninae</taxon>
        <taxon>Portunus</taxon>
    </lineage>
</organism>
<gene>
    <name evidence="2" type="ORF">E2C01_095824</name>
</gene>
<dbReference type="AlphaFoldDB" id="A0A5B7K519"/>
<evidence type="ECO:0000313" key="3">
    <source>
        <dbReference type="Proteomes" id="UP000324222"/>
    </source>
</evidence>
<name>A0A5B7K519_PORTR</name>
<evidence type="ECO:0000313" key="2">
    <source>
        <dbReference type="EMBL" id="MPD00358.1"/>
    </source>
</evidence>
<sequence>MTGQQLHSCGGGGVARWRDRRPASVPQRTASRPWKRSLSQRANTSSPAGVNYCRWEQQQQEMEEREG</sequence>
<accession>A0A5B7K519</accession>
<feature type="region of interest" description="Disordered" evidence="1">
    <location>
        <begin position="1"/>
        <end position="67"/>
    </location>
</feature>
<proteinExistence type="predicted"/>
<dbReference type="Proteomes" id="UP000324222">
    <property type="component" value="Unassembled WGS sequence"/>
</dbReference>
<comment type="caution">
    <text evidence="2">The sequence shown here is derived from an EMBL/GenBank/DDBJ whole genome shotgun (WGS) entry which is preliminary data.</text>
</comment>
<feature type="compositionally biased region" description="Polar residues" evidence="1">
    <location>
        <begin position="37"/>
        <end position="48"/>
    </location>
</feature>